<evidence type="ECO:0000313" key="11">
    <source>
        <dbReference type="Proteomes" id="UP000179076"/>
    </source>
</evidence>
<dbReference type="GO" id="GO:0071949">
    <property type="term" value="F:FAD binding"/>
    <property type="evidence" value="ECO:0007669"/>
    <property type="project" value="InterPro"/>
</dbReference>
<accession>A0A1F6VD84</accession>
<dbReference type="InterPro" id="IPR006094">
    <property type="entry name" value="Oxid_FAD_bind_N"/>
</dbReference>
<feature type="domain" description="FAD-binding PCMH-type" evidence="9">
    <location>
        <begin position="1"/>
        <end position="168"/>
    </location>
</feature>
<dbReference type="GO" id="GO:0016020">
    <property type="term" value="C:membrane"/>
    <property type="evidence" value="ECO:0007669"/>
    <property type="project" value="UniProtKB-SubCell"/>
</dbReference>
<keyword evidence="3" id="KW-0285">Flavoprotein</keyword>
<evidence type="ECO:0000256" key="3">
    <source>
        <dbReference type="ARBA" id="ARBA00022630"/>
    </source>
</evidence>
<dbReference type="PANTHER" id="PTHR10801:SF0">
    <property type="entry name" value="DELTA(24)-STEROL REDUCTASE"/>
    <property type="match status" value="1"/>
</dbReference>
<dbReference type="EC" id="1.3.1.72" evidence="2"/>
<evidence type="ECO:0000313" key="10">
    <source>
        <dbReference type="EMBL" id="OGI67516.1"/>
    </source>
</evidence>
<dbReference type="Gene3D" id="3.30.465.10">
    <property type="match status" value="1"/>
</dbReference>
<dbReference type="Proteomes" id="UP000179076">
    <property type="component" value="Unassembled WGS sequence"/>
</dbReference>
<dbReference type="AlphaFoldDB" id="A0A1F6VD84"/>
<dbReference type="SUPFAM" id="SSF55103">
    <property type="entry name" value="FAD-linked oxidases, C-terminal domain"/>
    <property type="match status" value="1"/>
</dbReference>
<evidence type="ECO:0000256" key="8">
    <source>
        <dbReference type="ARBA" id="ARBA00023136"/>
    </source>
</evidence>
<protein>
    <recommendedName>
        <fullName evidence="2">Delta(24)-sterol reductase</fullName>
        <ecNumber evidence="2">1.3.1.72</ecNumber>
    </recommendedName>
</protein>
<name>A0A1F6VD84_9PROT</name>
<evidence type="ECO:0000256" key="4">
    <source>
        <dbReference type="ARBA" id="ARBA00022692"/>
    </source>
</evidence>
<evidence type="ECO:0000256" key="6">
    <source>
        <dbReference type="ARBA" id="ARBA00022989"/>
    </source>
</evidence>
<dbReference type="PANTHER" id="PTHR10801">
    <property type="entry name" value="24-DEHYDROCHOLESTEROL REDUCTASE"/>
    <property type="match status" value="1"/>
</dbReference>
<dbReference type="SUPFAM" id="SSF56176">
    <property type="entry name" value="FAD-binding/transporter-associated domain-like"/>
    <property type="match status" value="1"/>
</dbReference>
<keyword evidence="8" id="KW-0472">Membrane</keyword>
<organism evidence="10 11">
    <name type="scientific">Candidatus Muproteobacteria bacterium RBG_16_60_9</name>
    <dbReference type="NCBI Taxonomy" id="1817755"/>
    <lineage>
        <taxon>Bacteria</taxon>
        <taxon>Pseudomonadati</taxon>
        <taxon>Pseudomonadota</taxon>
        <taxon>Candidatus Muproteobacteria</taxon>
    </lineage>
</organism>
<evidence type="ECO:0000256" key="2">
    <source>
        <dbReference type="ARBA" id="ARBA00012405"/>
    </source>
</evidence>
<dbReference type="Pfam" id="PF01565">
    <property type="entry name" value="FAD_binding_4"/>
    <property type="match status" value="1"/>
</dbReference>
<proteinExistence type="predicted"/>
<dbReference type="GO" id="GO:0050614">
    <property type="term" value="F:Delta24-sterol reductase activity"/>
    <property type="evidence" value="ECO:0007669"/>
    <property type="project" value="UniProtKB-EC"/>
</dbReference>
<comment type="caution">
    <text evidence="10">The sequence shown here is derived from an EMBL/GenBank/DDBJ whole genome shotgun (WGS) entry which is preliminary data.</text>
</comment>
<dbReference type="EMBL" id="MFSP01000058">
    <property type="protein sequence ID" value="OGI67516.1"/>
    <property type="molecule type" value="Genomic_DNA"/>
</dbReference>
<gene>
    <name evidence="10" type="ORF">A2W18_05240</name>
</gene>
<reference evidence="10 11" key="1">
    <citation type="journal article" date="2016" name="Nat. Commun.">
        <title>Thousands of microbial genomes shed light on interconnected biogeochemical processes in an aquifer system.</title>
        <authorList>
            <person name="Anantharaman K."/>
            <person name="Brown C.T."/>
            <person name="Hug L.A."/>
            <person name="Sharon I."/>
            <person name="Castelle C.J."/>
            <person name="Probst A.J."/>
            <person name="Thomas B.C."/>
            <person name="Singh A."/>
            <person name="Wilkins M.J."/>
            <person name="Karaoz U."/>
            <person name="Brodie E.L."/>
            <person name="Williams K.H."/>
            <person name="Hubbard S.S."/>
            <person name="Banfield J.F."/>
        </authorList>
    </citation>
    <scope>NUCLEOTIDE SEQUENCE [LARGE SCALE GENOMIC DNA]</scope>
</reference>
<sequence length="446" mass="51814">MTTLAYEDRKQRLSDFLKRNADGGMRLAKDTSNLFRDRRDVSARRLDVRDFNNVLKVDPAAGVIDVEGMTPYAILVEESLKHGVLPAVVPQLKSITVGGAATGCGIESSSFRYGLAHETVEEFEILLPDGRVVLCTPTNEHRDLFFGFPNSYGTLGYALRLKIKAIPAKRYVQLTHVRHTNPLTYFDDLKRWCDSDVDFVDGVVFGRDEMFITLGRFVDTAPYTSDYTYERIYYRSIRSRETDYLTTADYIWRWDTDWFWCSKNLGAQNPLIRRLYGRSRLNSVTYTKIMRWNSRWKLTAALSRLQGTHSESVIQDVEIPIERCVEFLDFYHDTIRFLPVWICPTRAYAADATFDLYPLAPNKVYVNFGFWDVIRGREPLPEGHYNRQVERKVAELGGMKSLYSDSYFTEEAFWRNYNRPAYESLKRKYDPAGRLNNLYAKCVLKE</sequence>
<dbReference type="PROSITE" id="PS51387">
    <property type="entry name" value="FAD_PCMH"/>
    <property type="match status" value="1"/>
</dbReference>
<evidence type="ECO:0000256" key="5">
    <source>
        <dbReference type="ARBA" id="ARBA00022827"/>
    </source>
</evidence>
<keyword evidence="7" id="KW-0560">Oxidoreductase</keyword>
<evidence type="ECO:0000256" key="1">
    <source>
        <dbReference type="ARBA" id="ARBA00004167"/>
    </source>
</evidence>
<keyword evidence="5" id="KW-0274">FAD</keyword>
<dbReference type="InterPro" id="IPR016169">
    <property type="entry name" value="FAD-bd_PCMH_sub2"/>
</dbReference>
<keyword evidence="4" id="KW-0812">Transmembrane</keyword>
<comment type="subcellular location">
    <subcellularLocation>
        <location evidence="1">Membrane</location>
        <topology evidence="1">Single-pass membrane protein</topology>
    </subcellularLocation>
</comment>
<evidence type="ECO:0000259" key="9">
    <source>
        <dbReference type="PROSITE" id="PS51387"/>
    </source>
</evidence>
<evidence type="ECO:0000256" key="7">
    <source>
        <dbReference type="ARBA" id="ARBA00023002"/>
    </source>
</evidence>
<keyword evidence="6" id="KW-1133">Transmembrane helix</keyword>
<dbReference type="InterPro" id="IPR040165">
    <property type="entry name" value="Diminuto-like"/>
</dbReference>
<dbReference type="InterPro" id="IPR016166">
    <property type="entry name" value="FAD-bd_PCMH"/>
</dbReference>
<dbReference type="InterPro" id="IPR036318">
    <property type="entry name" value="FAD-bd_PCMH-like_sf"/>
</dbReference>
<dbReference type="InterPro" id="IPR016164">
    <property type="entry name" value="FAD-linked_Oxase-like_C"/>
</dbReference>